<dbReference type="FunFam" id="3.40.50.150:FF:000057">
    <property type="entry name" value="O-methyltransferase ZRP4"/>
    <property type="match status" value="1"/>
</dbReference>
<dbReference type="Gene3D" id="1.10.10.10">
    <property type="entry name" value="Winged helix-like DNA-binding domain superfamily/Winged helix DNA-binding domain"/>
    <property type="match status" value="1"/>
</dbReference>
<dbReference type="FunFam" id="1.10.10.10:FF:000213">
    <property type="entry name" value="Coniferyl alcohol 9-O-methyltransferase"/>
    <property type="match status" value="1"/>
</dbReference>
<protein>
    <recommendedName>
        <fullName evidence="5">isoflavone 7-O-methyltransferase</fullName>
        <ecNumber evidence="5">2.1.1.150</ecNumber>
    </recommendedName>
</protein>
<comment type="catalytic activity">
    <reaction evidence="4">
        <text>a 7-hydroxyisoflavone + S-adenosyl-L-methionine = a 7-methoxyisoflavone + S-adenosyl-L-homocysteine + H(+)</text>
        <dbReference type="Rhea" id="RHEA:17933"/>
        <dbReference type="ChEBI" id="CHEBI:15378"/>
        <dbReference type="ChEBI" id="CHEBI:55465"/>
        <dbReference type="ChEBI" id="CHEBI:57856"/>
        <dbReference type="ChEBI" id="CHEBI:59789"/>
        <dbReference type="ChEBI" id="CHEBI:140356"/>
        <dbReference type="EC" id="2.1.1.150"/>
    </reaction>
</comment>
<dbReference type="InterPro" id="IPR036390">
    <property type="entry name" value="WH_DNA-bd_sf"/>
</dbReference>
<dbReference type="AlphaFoldDB" id="A0A0B2RU15"/>
<evidence type="ECO:0000256" key="6">
    <source>
        <dbReference type="PIRSR" id="PIRSR005739-1"/>
    </source>
</evidence>
<reference evidence="9" key="1">
    <citation type="submission" date="2014-07" db="EMBL/GenBank/DDBJ databases">
        <title>Identification of a novel salt tolerance gene in wild soybean by whole-genome sequencing.</title>
        <authorList>
            <person name="Lam H.-M."/>
            <person name="Qi X."/>
            <person name="Li M.-W."/>
            <person name="Liu X."/>
            <person name="Xie M."/>
            <person name="Ni M."/>
            <person name="Xu X."/>
        </authorList>
    </citation>
    <scope>NUCLEOTIDE SEQUENCE [LARGE SCALE GENOMIC DNA]</scope>
    <source>
        <tissue evidence="9">Root</tissue>
    </source>
</reference>
<dbReference type="InterPro" id="IPR029063">
    <property type="entry name" value="SAM-dependent_MTases_sf"/>
</dbReference>
<dbReference type="Proteomes" id="UP000289340">
    <property type="component" value="Chromosome 9"/>
</dbReference>
<dbReference type="PANTHER" id="PTHR11746">
    <property type="entry name" value="O-METHYLTRANSFERASE"/>
    <property type="match status" value="1"/>
</dbReference>
<keyword evidence="1 9" id="KW-0489">Methyltransferase</keyword>
<dbReference type="EMBL" id="QZWG01000009">
    <property type="protein sequence ID" value="RZB91340.1"/>
    <property type="molecule type" value="Genomic_DNA"/>
</dbReference>
<dbReference type="SUPFAM" id="SSF53335">
    <property type="entry name" value="S-adenosyl-L-methionine-dependent methyltransferases"/>
    <property type="match status" value="1"/>
</dbReference>
<dbReference type="CDD" id="cd02440">
    <property type="entry name" value="AdoMet_MTases"/>
    <property type="match status" value="1"/>
</dbReference>
<dbReference type="PROSITE" id="PS51683">
    <property type="entry name" value="SAM_OMT_II"/>
    <property type="match status" value="1"/>
</dbReference>
<dbReference type="PIRSF" id="PIRSF005739">
    <property type="entry name" value="O-mtase"/>
    <property type="match status" value="1"/>
</dbReference>
<organism evidence="9">
    <name type="scientific">Glycine soja</name>
    <name type="common">Wild soybean</name>
    <dbReference type="NCBI Taxonomy" id="3848"/>
    <lineage>
        <taxon>Eukaryota</taxon>
        <taxon>Viridiplantae</taxon>
        <taxon>Streptophyta</taxon>
        <taxon>Embryophyta</taxon>
        <taxon>Tracheophyta</taxon>
        <taxon>Spermatophyta</taxon>
        <taxon>Magnoliopsida</taxon>
        <taxon>eudicotyledons</taxon>
        <taxon>Gunneridae</taxon>
        <taxon>Pentapetalae</taxon>
        <taxon>rosids</taxon>
        <taxon>fabids</taxon>
        <taxon>Fabales</taxon>
        <taxon>Fabaceae</taxon>
        <taxon>Papilionoideae</taxon>
        <taxon>50 kb inversion clade</taxon>
        <taxon>NPAAA clade</taxon>
        <taxon>indigoferoid/millettioid clade</taxon>
        <taxon>Phaseoleae</taxon>
        <taxon>Glycine</taxon>
        <taxon>Glycine subgen. Soja</taxon>
    </lineage>
</organism>
<name>A0A0B2RU15_GLYSO</name>
<keyword evidence="3" id="KW-0949">S-adenosyl-L-methionine</keyword>
<evidence type="ECO:0000313" key="10">
    <source>
        <dbReference type="EMBL" id="RZB91340.1"/>
    </source>
</evidence>
<dbReference type="InterPro" id="IPR016461">
    <property type="entry name" value="COMT-like"/>
</dbReference>
<dbReference type="GO" id="GO:0009717">
    <property type="term" value="P:isoflavonoid biosynthetic process"/>
    <property type="evidence" value="ECO:0007669"/>
    <property type="project" value="UniProtKB-ARBA"/>
</dbReference>
<sequence length="353" mass="40053">MDNQNAIEFFEGQNLLYMQIFGNLRPVCLMWACELGIPDIISNHGKPITLLELVSALQIPPSKVGFVKRFMRFLAHNRIFDIHESQEDHHELAYALTPASKLLVNDSIHCLSPMLQFMTDPFLTNAYHHLGEWMRGDDPTLCETAFGTTLWGLLEKKPSYNSLFNQVMASDSRMVDLVLKNCTSIFEELDSIVDVGGGTGTTARIICETFPKLKCVVLDLPHVVANLTGSNRLSFVGGDMFKSIPQADAVLLKWVLHDWNEENCIKILKRCKDSISSKGNRGKIIIIDAVINEKLDDQDKTQTKLCMDIAMMIAFNGKERTEEEWKQLFIGAGFQHYKIYHTFGFRSLIEVYP</sequence>
<dbReference type="EMBL" id="KN648569">
    <property type="protein sequence ID" value="KHN35282.1"/>
    <property type="molecule type" value="Genomic_DNA"/>
</dbReference>
<dbReference type="InterPro" id="IPR036388">
    <property type="entry name" value="WH-like_DNA-bd_sf"/>
</dbReference>
<gene>
    <name evidence="10" type="ORF">D0Y65_023659</name>
    <name evidence="9" type="ORF">glysoja_049540</name>
</gene>
<evidence type="ECO:0000313" key="9">
    <source>
        <dbReference type="EMBL" id="KHN35282.1"/>
    </source>
</evidence>
<evidence type="ECO:0000259" key="7">
    <source>
        <dbReference type="Pfam" id="PF00891"/>
    </source>
</evidence>
<dbReference type="Pfam" id="PF08100">
    <property type="entry name" value="Dimerisation"/>
    <property type="match status" value="1"/>
</dbReference>
<dbReference type="EC" id="2.1.1.150" evidence="5"/>
<proteinExistence type="predicted"/>
<evidence type="ECO:0000256" key="2">
    <source>
        <dbReference type="ARBA" id="ARBA00022679"/>
    </source>
</evidence>
<dbReference type="Pfam" id="PF00891">
    <property type="entry name" value="Methyltransf_2"/>
    <property type="match status" value="1"/>
</dbReference>
<dbReference type="GO" id="GO:0046983">
    <property type="term" value="F:protein dimerization activity"/>
    <property type="evidence" value="ECO:0007669"/>
    <property type="project" value="InterPro"/>
</dbReference>
<dbReference type="Proteomes" id="UP000053555">
    <property type="component" value="Unassembled WGS sequence"/>
</dbReference>
<keyword evidence="11" id="KW-1185">Reference proteome</keyword>
<reference evidence="10 11" key="2">
    <citation type="submission" date="2018-09" db="EMBL/GenBank/DDBJ databases">
        <title>A high-quality reference genome of wild soybean provides a powerful tool to mine soybean genomes.</title>
        <authorList>
            <person name="Xie M."/>
            <person name="Chung C.Y.L."/>
            <person name="Li M.-W."/>
            <person name="Wong F.-L."/>
            <person name="Chan T.-F."/>
            <person name="Lam H.-M."/>
        </authorList>
    </citation>
    <scope>NUCLEOTIDE SEQUENCE [LARGE SCALE GENOMIC DNA]</scope>
    <source>
        <strain evidence="11">cv. W05</strain>
        <tissue evidence="10">Hypocotyl of etiolated seedlings</tissue>
    </source>
</reference>
<accession>A0A0B2RU15</accession>
<dbReference type="SMR" id="A0A0B2RU15"/>
<feature type="active site" description="Proton acceptor" evidence="6">
    <location>
        <position position="257"/>
    </location>
</feature>
<dbReference type="InterPro" id="IPR012967">
    <property type="entry name" value="COMT_dimerisation"/>
</dbReference>
<feature type="domain" description="O-methyltransferase dimerisation" evidence="8">
    <location>
        <begin position="20"/>
        <end position="105"/>
    </location>
</feature>
<dbReference type="SUPFAM" id="SSF46785">
    <property type="entry name" value="Winged helix' DNA-binding domain"/>
    <property type="match status" value="1"/>
</dbReference>
<dbReference type="Gramene" id="XM_028324050.1">
    <property type="protein sequence ID" value="XP_028179851.1"/>
    <property type="gene ID" value="LOC114366990"/>
</dbReference>
<evidence type="ECO:0000256" key="5">
    <source>
        <dbReference type="ARBA" id="ARBA00066355"/>
    </source>
</evidence>
<evidence type="ECO:0000256" key="3">
    <source>
        <dbReference type="ARBA" id="ARBA00022691"/>
    </source>
</evidence>
<dbReference type="GO" id="GO:0033800">
    <property type="term" value="F:isoflavone 7-O-methyltransferase activity"/>
    <property type="evidence" value="ECO:0007669"/>
    <property type="project" value="UniProtKB-EC"/>
</dbReference>
<evidence type="ECO:0000256" key="1">
    <source>
        <dbReference type="ARBA" id="ARBA00022603"/>
    </source>
</evidence>
<feature type="domain" description="O-methyltransferase C-terminal" evidence="7">
    <location>
        <begin position="127"/>
        <end position="335"/>
    </location>
</feature>
<keyword evidence="2 9" id="KW-0808">Transferase</keyword>
<dbReference type="InterPro" id="IPR001077">
    <property type="entry name" value="COMT_C"/>
</dbReference>
<dbReference type="Gene3D" id="3.40.50.150">
    <property type="entry name" value="Vaccinia Virus protein VP39"/>
    <property type="match status" value="1"/>
</dbReference>
<dbReference type="GO" id="GO:0032259">
    <property type="term" value="P:methylation"/>
    <property type="evidence" value="ECO:0007669"/>
    <property type="project" value="UniProtKB-KW"/>
</dbReference>
<evidence type="ECO:0000259" key="8">
    <source>
        <dbReference type="Pfam" id="PF08100"/>
    </source>
</evidence>
<evidence type="ECO:0000313" key="11">
    <source>
        <dbReference type="Proteomes" id="UP000289340"/>
    </source>
</evidence>
<evidence type="ECO:0000256" key="4">
    <source>
        <dbReference type="ARBA" id="ARBA00050968"/>
    </source>
</evidence>